<name>A0A7W4K4J6_9PROT</name>
<keyword evidence="3" id="KW-1185">Reference proteome</keyword>
<dbReference type="EMBL" id="JABEQM010000001">
    <property type="protein sequence ID" value="MBB2200285.1"/>
    <property type="molecule type" value="Genomic_DNA"/>
</dbReference>
<sequence>MAQYPNHFLGRHPHDKIGRVRGDSDWTRRRVTLDVPDDATTINFGVLFGGGCGEYLASDLSFGPAQENELPEVRPGTPINLDLMVAGPNT</sequence>
<feature type="region of interest" description="Disordered" evidence="1">
    <location>
        <begin position="1"/>
        <end position="21"/>
    </location>
</feature>
<accession>A0A7W4K4J6</accession>
<comment type="caution">
    <text evidence="2">The sequence shown here is derived from an EMBL/GenBank/DDBJ whole genome shotgun (WGS) entry which is preliminary data.</text>
</comment>
<protein>
    <submittedName>
        <fullName evidence="2">Uncharacterized protein</fullName>
    </submittedName>
</protein>
<gene>
    <name evidence="2" type="ORF">HLH28_01595</name>
</gene>
<dbReference type="AlphaFoldDB" id="A0A7W4K4J6"/>
<evidence type="ECO:0000256" key="1">
    <source>
        <dbReference type="SAM" id="MobiDB-lite"/>
    </source>
</evidence>
<proteinExistence type="predicted"/>
<evidence type="ECO:0000313" key="3">
    <source>
        <dbReference type="Proteomes" id="UP000578030"/>
    </source>
</evidence>
<dbReference type="Proteomes" id="UP000578030">
    <property type="component" value="Unassembled WGS sequence"/>
</dbReference>
<evidence type="ECO:0000313" key="2">
    <source>
        <dbReference type="EMBL" id="MBB2200285.1"/>
    </source>
</evidence>
<reference evidence="2 3" key="1">
    <citation type="submission" date="2020-04" db="EMBL/GenBank/DDBJ databases">
        <title>Description of novel Gluconacetobacter.</title>
        <authorList>
            <person name="Sombolestani A."/>
        </authorList>
    </citation>
    <scope>NUCLEOTIDE SEQUENCE [LARGE SCALE GENOMIC DNA]</scope>
    <source>
        <strain evidence="2 3">LMG 27802</strain>
    </source>
</reference>
<organism evidence="2 3">
    <name type="scientific">Gluconacetobacter tumulisoli</name>
    <dbReference type="NCBI Taxonomy" id="1286189"/>
    <lineage>
        <taxon>Bacteria</taxon>
        <taxon>Pseudomonadati</taxon>
        <taxon>Pseudomonadota</taxon>
        <taxon>Alphaproteobacteria</taxon>
        <taxon>Acetobacterales</taxon>
        <taxon>Acetobacteraceae</taxon>
        <taxon>Gluconacetobacter</taxon>
    </lineage>
</organism>
<dbReference type="RefSeq" id="WP_182953473.1">
    <property type="nucleotide sequence ID" value="NZ_JABEQM010000001.1"/>
</dbReference>